<dbReference type="OrthoDB" id="9801856at2"/>
<dbReference type="PROSITE" id="PS51770">
    <property type="entry name" value="HOTDOG_ACOT"/>
    <property type="match status" value="1"/>
</dbReference>
<dbReference type="AlphaFoldDB" id="A0A2W7QUV4"/>
<dbReference type="InterPro" id="IPR033120">
    <property type="entry name" value="HOTDOG_ACOT"/>
</dbReference>
<dbReference type="GO" id="GO:0005829">
    <property type="term" value="C:cytosol"/>
    <property type="evidence" value="ECO:0007669"/>
    <property type="project" value="TreeGrafter"/>
</dbReference>
<name>A0A2W7QUV4_9BACT</name>
<dbReference type="InterPro" id="IPR040170">
    <property type="entry name" value="Cytosol_ACT"/>
</dbReference>
<feature type="domain" description="HotDog ACOT-type" evidence="4">
    <location>
        <begin position="3"/>
        <end position="115"/>
    </location>
</feature>
<dbReference type="Proteomes" id="UP000248882">
    <property type="component" value="Unassembled WGS sequence"/>
</dbReference>
<dbReference type="CDD" id="cd03442">
    <property type="entry name" value="BFIT_BACH"/>
    <property type="match status" value="1"/>
</dbReference>
<evidence type="ECO:0000256" key="1">
    <source>
        <dbReference type="ARBA" id="ARBA00010458"/>
    </source>
</evidence>
<evidence type="ECO:0000313" key="6">
    <source>
        <dbReference type="Proteomes" id="UP000248882"/>
    </source>
</evidence>
<dbReference type="Gene3D" id="3.10.129.10">
    <property type="entry name" value="Hotdog Thioesterase"/>
    <property type="match status" value="1"/>
</dbReference>
<organism evidence="5 6">
    <name type="scientific">Algoriphagus chordae</name>
    <dbReference type="NCBI Taxonomy" id="237019"/>
    <lineage>
        <taxon>Bacteria</taxon>
        <taxon>Pseudomonadati</taxon>
        <taxon>Bacteroidota</taxon>
        <taxon>Cytophagia</taxon>
        <taxon>Cytophagales</taxon>
        <taxon>Cyclobacteriaceae</taxon>
        <taxon>Algoriphagus</taxon>
    </lineage>
</organism>
<evidence type="ECO:0000256" key="3">
    <source>
        <dbReference type="PROSITE-ProRule" id="PRU01106"/>
    </source>
</evidence>
<evidence type="ECO:0000256" key="2">
    <source>
        <dbReference type="ARBA" id="ARBA00022801"/>
    </source>
</evidence>
<dbReference type="PANTHER" id="PTHR11049">
    <property type="entry name" value="ACYL COENZYME A THIOESTER HYDROLASE"/>
    <property type="match status" value="1"/>
</dbReference>
<dbReference type="InterPro" id="IPR029069">
    <property type="entry name" value="HotDog_dom_sf"/>
</dbReference>
<dbReference type="PANTHER" id="PTHR11049:SF16">
    <property type="entry name" value="PROTEIN VDLD"/>
    <property type="match status" value="1"/>
</dbReference>
<dbReference type="InterPro" id="IPR006683">
    <property type="entry name" value="Thioestr_dom"/>
</dbReference>
<dbReference type="SUPFAM" id="SSF54637">
    <property type="entry name" value="Thioesterase/thiol ester dehydrase-isomerase"/>
    <property type="match status" value="1"/>
</dbReference>
<dbReference type="EMBL" id="QKZT01000008">
    <property type="protein sequence ID" value="PZX52044.1"/>
    <property type="molecule type" value="Genomic_DNA"/>
</dbReference>
<comment type="caution">
    <text evidence="5">The sequence shown here is derived from an EMBL/GenBank/DDBJ whole genome shotgun (WGS) entry which is preliminary data.</text>
</comment>
<dbReference type="GO" id="GO:0052816">
    <property type="term" value="F:long-chain fatty acyl-CoA hydrolase activity"/>
    <property type="evidence" value="ECO:0007669"/>
    <property type="project" value="TreeGrafter"/>
</dbReference>
<gene>
    <name evidence="5" type="ORF">LV85_02194</name>
</gene>
<evidence type="ECO:0000259" key="4">
    <source>
        <dbReference type="PROSITE" id="PS51770"/>
    </source>
</evidence>
<comment type="similarity">
    <text evidence="1">Belongs to the acyl coenzyme A hydrolase family.</text>
</comment>
<dbReference type="RefSeq" id="WP_111319245.1">
    <property type="nucleotide sequence ID" value="NZ_QKZT01000008.1"/>
</dbReference>
<dbReference type="Pfam" id="PF03061">
    <property type="entry name" value="4HBT"/>
    <property type="match status" value="1"/>
</dbReference>
<keyword evidence="6" id="KW-1185">Reference proteome</keyword>
<dbReference type="GO" id="GO:0006637">
    <property type="term" value="P:acyl-CoA metabolic process"/>
    <property type="evidence" value="ECO:0007669"/>
    <property type="project" value="TreeGrafter"/>
</dbReference>
<reference evidence="5 6" key="1">
    <citation type="submission" date="2018-06" db="EMBL/GenBank/DDBJ databases">
        <title>Genomic Encyclopedia of Archaeal and Bacterial Type Strains, Phase II (KMG-II): from individual species to whole genera.</title>
        <authorList>
            <person name="Goeker M."/>
        </authorList>
    </citation>
    <scope>NUCLEOTIDE SEQUENCE [LARGE SCALE GENOMIC DNA]</scope>
    <source>
        <strain evidence="5 6">DSM 19830</strain>
    </source>
</reference>
<protein>
    <submittedName>
        <fullName evidence="5">Acyl-CoA hydrolase</fullName>
    </submittedName>
</protein>
<sequence length="158" mass="18186">MDTSHKTSFQFISEPSDINFGGKVHGGVVMKWIDQAAYTCARTWSESYCVTVYVGGIRFYKPINIGEVIKVDSTVIYTGSSSIHIMVEVYSRDFSQKEFEKKTHCIIIFVSVDENGNPQKVKPWVAQTDQEKKLEEYATRLKSLRENIHNEMKPFFNE</sequence>
<evidence type="ECO:0000313" key="5">
    <source>
        <dbReference type="EMBL" id="PZX52044.1"/>
    </source>
</evidence>
<keyword evidence="2 3" id="KW-0378">Hydrolase</keyword>
<proteinExistence type="inferred from homology"/>
<accession>A0A2W7QUV4</accession>